<proteinExistence type="predicted"/>
<accession>A0ABR2VJB6</accession>
<protein>
    <submittedName>
        <fullName evidence="1">Uncharacterized protein</fullName>
    </submittedName>
</protein>
<gene>
    <name evidence="1" type="ORF">SUNI508_00245</name>
</gene>
<keyword evidence="2" id="KW-1185">Reference proteome</keyword>
<organism evidence="1 2">
    <name type="scientific">Seiridium unicorne</name>
    <dbReference type="NCBI Taxonomy" id="138068"/>
    <lineage>
        <taxon>Eukaryota</taxon>
        <taxon>Fungi</taxon>
        <taxon>Dikarya</taxon>
        <taxon>Ascomycota</taxon>
        <taxon>Pezizomycotina</taxon>
        <taxon>Sordariomycetes</taxon>
        <taxon>Xylariomycetidae</taxon>
        <taxon>Amphisphaeriales</taxon>
        <taxon>Sporocadaceae</taxon>
        <taxon>Seiridium</taxon>
    </lineage>
</organism>
<evidence type="ECO:0000313" key="2">
    <source>
        <dbReference type="Proteomes" id="UP001408356"/>
    </source>
</evidence>
<dbReference type="EMBL" id="JARVKF010000001">
    <property type="protein sequence ID" value="KAK9426718.1"/>
    <property type="molecule type" value="Genomic_DNA"/>
</dbReference>
<sequence length="42" mass="5080">MANVHAAFMYDNHHHYPNNNSHSGIFFRYNNLRRLSQDLYRG</sequence>
<comment type="caution">
    <text evidence="1">The sequence shown here is derived from an EMBL/GenBank/DDBJ whole genome shotgun (WGS) entry which is preliminary data.</text>
</comment>
<reference evidence="1 2" key="1">
    <citation type="journal article" date="2024" name="J. Plant Pathol.">
        <title>Sequence and assembly of the genome of Seiridium unicorne, isolate CBS 538.82, causal agent of cypress canker disease.</title>
        <authorList>
            <person name="Scali E."/>
            <person name="Rocca G.D."/>
            <person name="Danti R."/>
            <person name="Garbelotto M."/>
            <person name="Barberini S."/>
            <person name="Baroncelli R."/>
            <person name="Emiliani G."/>
        </authorList>
    </citation>
    <scope>NUCLEOTIDE SEQUENCE [LARGE SCALE GENOMIC DNA]</scope>
    <source>
        <strain evidence="1 2">BM-138-508</strain>
    </source>
</reference>
<name>A0ABR2VJB6_9PEZI</name>
<evidence type="ECO:0000313" key="1">
    <source>
        <dbReference type="EMBL" id="KAK9426718.1"/>
    </source>
</evidence>
<dbReference type="Proteomes" id="UP001408356">
    <property type="component" value="Unassembled WGS sequence"/>
</dbReference>